<proteinExistence type="predicted"/>
<dbReference type="AlphaFoldDB" id="G2LLL9"/>
<dbReference type="Proteomes" id="UP000006791">
    <property type="component" value="Chromosome 2"/>
</dbReference>
<evidence type="ECO:0000256" key="1">
    <source>
        <dbReference type="SAM" id="Phobius"/>
    </source>
</evidence>
<keyword evidence="1" id="KW-0472">Membrane</keyword>
<dbReference type="KEGG" id="ctm:Cabther_B0818"/>
<keyword evidence="1" id="KW-0812">Transmembrane</keyword>
<evidence type="ECO:0000313" key="3">
    <source>
        <dbReference type="Proteomes" id="UP000006791"/>
    </source>
</evidence>
<dbReference type="HOGENOM" id="CLU_2599684_0_0_0"/>
<name>G2LLL9_CHLTF</name>
<keyword evidence="3" id="KW-1185">Reference proteome</keyword>
<organism evidence="2 3">
    <name type="scientific">Chloracidobacterium thermophilum (strain B)</name>
    <dbReference type="NCBI Taxonomy" id="981222"/>
    <lineage>
        <taxon>Bacteria</taxon>
        <taxon>Pseudomonadati</taxon>
        <taxon>Acidobacteriota</taxon>
        <taxon>Terriglobia</taxon>
        <taxon>Terriglobales</taxon>
        <taxon>Acidobacteriaceae</taxon>
        <taxon>Chloracidobacterium</taxon>
    </lineage>
</organism>
<reference evidence="2 3" key="1">
    <citation type="journal article" date="2012" name="Environ. Microbiol.">
        <title>Complete genome of Candidatus Chloracidobacterium thermophilum, a chlorophyll-based photoheterotroph belonging to the phylum Acidobacteria.</title>
        <authorList>
            <person name="Garcia Costas A.M."/>
            <person name="Liu Z."/>
            <person name="Tomsho L.P."/>
            <person name="Schuster S.C."/>
            <person name="Ward D.M."/>
            <person name="Bryant D.A."/>
        </authorList>
    </citation>
    <scope>NUCLEOTIDE SEQUENCE [LARGE SCALE GENOMIC DNA]</scope>
    <source>
        <strain evidence="2 3">B</strain>
    </source>
</reference>
<dbReference type="STRING" id="981222.Cabther_B0818"/>
<feature type="transmembrane region" description="Helical" evidence="1">
    <location>
        <begin position="49"/>
        <end position="67"/>
    </location>
</feature>
<sequence>MLRFTETLQRFQQGCFFQGRKSLTIHRSLFCRFDEAAFFKAENGVASRLQLIFILLPFGVGSILFFSPEVPPFPVLSVP</sequence>
<gene>
    <name evidence="2" type="ordered locus">Cabther_B0818</name>
</gene>
<accession>G2LLL9</accession>
<evidence type="ECO:0000313" key="2">
    <source>
        <dbReference type="EMBL" id="AEP13815.1"/>
    </source>
</evidence>
<protein>
    <submittedName>
        <fullName evidence="2">Uncharacterized protein</fullName>
    </submittedName>
</protein>
<keyword evidence="1" id="KW-1133">Transmembrane helix</keyword>
<dbReference type="EMBL" id="CP002515">
    <property type="protein sequence ID" value="AEP13815.1"/>
    <property type="molecule type" value="Genomic_DNA"/>
</dbReference>